<evidence type="ECO:0000313" key="2">
    <source>
        <dbReference type="EMBL" id="KZF19890.1"/>
    </source>
</evidence>
<dbReference type="OrthoDB" id="4185642at2759"/>
<sequence>MKVYHRELWGPINVFKSESNAYRRLKEKGLCERGIVPDFYGMIEDIDPALWQPHLNMFRKDEARPSALFIEYIPDLRKIDLDNYTTERILKLGTILREIHKAGVLHDDPYPRNMMVQESSDRVCWIDFDRADTFDFPLNERQQHWVAEELEMMDYFVKGLEEDYKEGKISRTWEYYYTYY</sequence>
<dbReference type="AlphaFoldDB" id="A0A165A356"/>
<dbReference type="GO" id="GO:0004672">
    <property type="term" value="F:protein kinase activity"/>
    <property type="evidence" value="ECO:0007669"/>
    <property type="project" value="InterPro"/>
</dbReference>
<protein>
    <recommendedName>
        <fullName evidence="1">Protein kinase domain-containing protein</fullName>
    </recommendedName>
</protein>
<dbReference type="GeneID" id="28900574"/>
<dbReference type="RefSeq" id="XP_018185445.1">
    <property type="nucleotide sequence ID" value="XM_018335437.1"/>
</dbReference>
<reference evidence="2 3" key="1">
    <citation type="journal article" date="2016" name="Fungal Biol.">
        <title>The genome of Xylona heveae provides a window into fungal endophytism.</title>
        <authorList>
            <person name="Gazis R."/>
            <person name="Kuo A."/>
            <person name="Riley R."/>
            <person name="LaButti K."/>
            <person name="Lipzen A."/>
            <person name="Lin J."/>
            <person name="Amirebrahimi M."/>
            <person name="Hesse C.N."/>
            <person name="Spatafora J.W."/>
            <person name="Henrissat B."/>
            <person name="Hainaut M."/>
            <person name="Grigoriev I.V."/>
            <person name="Hibbett D.S."/>
        </authorList>
    </citation>
    <scope>NUCLEOTIDE SEQUENCE [LARGE SCALE GENOMIC DNA]</scope>
    <source>
        <strain evidence="2 3">TC161</strain>
    </source>
</reference>
<proteinExistence type="predicted"/>
<dbReference type="InterPro" id="IPR000719">
    <property type="entry name" value="Prot_kinase_dom"/>
</dbReference>
<dbReference type="Proteomes" id="UP000076632">
    <property type="component" value="Unassembled WGS sequence"/>
</dbReference>
<evidence type="ECO:0000313" key="3">
    <source>
        <dbReference type="Proteomes" id="UP000076632"/>
    </source>
</evidence>
<dbReference type="InParanoid" id="A0A165A356"/>
<dbReference type="SUPFAM" id="SSF56112">
    <property type="entry name" value="Protein kinase-like (PK-like)"/>
    <property type="match status" value="1"/>
</dbReference>
<evidence type="ECO:0000259" key="1">
    <source>
        <dbReference type="PROSITE" id="PS50011"/>
    </source>
</evidence>
<dbReference type="Gene3D" id="1.10.510.10">
    <property type="entry name" value="Transferase(Phosphotransferase) domain 1"/>
    <property type="match status" value="1"/>
</dbReference>
<organism evidence="2 3">
    <name type="scientific">Xylona heveae (strain CBS 132557 / TC161)</name>
    <dbReference type="NCBI Taxonomy" id="1328760"/>
    <lineage>
        <taxon>Eukaryota</taxon>
        <taxon>Fungi</taxon>
        <taxon>Dikarya</taxon>
        <taxon>Ascomycota</taxon>
        <taxon>Pezizomycotina</taxon>
        <taxon>Xylonomycetes</taxon>
        <taxon>Xylonales</taxon>
        <taxon>Xylonaceae</taxon>
        <taxon>Xylona</taxon>
    </lineage>
</organism>
<dbReference type="InterPro" id="IPR011009">
    <property type="entry name" value="Kinase-like_dom_sf"/>
</dbReference>
<feature type="domain" description="Protein kinase" evidence="1">
    <location>
        <begin position="1"/>
        <end position="180"/>
    </location>
</feature>
<accession>A0A165A356</accession>
<dbReference type="PROSITE" id="PS50011">
    <property type="entry name" value="PROTEIN_KINASE_DOM"/>
    <property type="match status" value="1"/>
</dbReference>
<dbReference type="STRING" id="1328760.A0A165A356"/>
<gene>
    <name evidence="2" type="ORF">L228DRAFT_270662</name>
</gene>
<dbReference type="OMA" id="FMVTPGE"/>
<dbReference type="GO" id="GO:0005524">
    <property type="term" value="F:ATP binding"/>
    <property type="evidence" value="ECO:0007669"/>
    <property type="project" value="InterPro"/>
</dbReference>
<dbReference type="Pfam" id="PF06293">
    <property type="entry name" value="Kdo"/>
    <property type="match status" value="1"/>
</dbReference>
<keyword evidence="3" id="KW-1185">Reference proteome</keyword>
<name>A0A165A356_XYLHT</name>
<dbReference type="EMBL" id="KV407464">
    <property type="protein sequence ID" value="KZF19890.1"/>
    <property type="molecule type" value="Genomic_DNA"/>
</dbReference>